<sequence>MKYCLSVLLFIIYIPIRAQQLTPAAIEKAAASLEAQQVLTAAGKAELLRFARQEPLKIYEGIPEAALQQITQNVFIADADMIAQVPGRSRIPKALLDSLSTLDKYPWAGHGSEFAEEYYLYDQFPSRYALVNFIVSMAQYYAGEHTQDLSYDNNRSLLVKRLGTLFGPAMLPVFQDSTLSFDVSPDDDTPAAQRARVQAFRPYLQWLYVFRQAGLVHVEDSLPERYYSDGSHIISGVTHLRFLQELTGRISFLDKYPYIKQQQLKVLDTLQLTGVINESARTRIISGMKPYALLGAEDIFPYCATAVPIYMATDIRPYDYIPRNDYGRIPDTSLKGFTERIVGRVSRKVLPLQLTDLQVHQQRPAANGLYAYQEQLALSRSAKITSLTMRLNNRLYKETIDEKEFESWIRPENFQFLNHYMEDTGDDRRFFLVSGNAMLRYGTEPDTVYLALLNSVQADALVSRYLFPRLAGCYNGSPGDYDYAVYPMEYFSMEERLSRREIDTILARCRTYNIIPGDTVYLPAVVREQNPRNVNDVLAFAGGYFSSRFHFNDLIAQTQKALQRVHPAGKTAFRVITEDDMNDTGIWEYTFNGKPYRITATGEEELFRNDLLVSSINAALNANGTGYTLIPLPDRQDALSTATYGEGVYILAPREAEQMIRFLALNRR</sequence>
<dbReference type="OrthoDB" id="625442at2"/>
<organism evidence="1 2">
    <name type="scientific">Chitinophaga solisilvae</name>
    <dbReference type="NCBI Taxonomy" id="1233460"/>
    <lineage>
        <taxon>Bacteria</taxon>
        <taxon>Pseudomonadati</taxon>
        <taxon>Bacteroidota</taxon>
        <taxon>Chitinophagia</taxon>
        <taxon>Chitinophagales</taxon>
        <taxon>Chitinophagaceae</taxon>
        <taxon>Chitinophaga</taxon>
    </lineage>
</organism>
<comment type="caution">
    <text evidence="1">The sequence shown here is derived from an EMBL/GenBank/DDBJ whole genome shotgun (WGS) entry which is preliminary data.</text>
</comment>
<gene>
    <name evidence="1" type="ORF">ECE50_025330</name>
</gene>
<dbReference type="Proteomes" id="UP000281028">
    <property type="component" value="Unassembled WGS sequence"/>
</dbReference>
<evidence type="ECO:0000313" key="1">
    <source>
        <dbReference type="EMBL" id="NSL90182.1"/>
    </source>
</evidence>
<name>A0A433WKR6_9BACT</name>
<keyword evidence="2" id="KW-1185">Reference proteome</keyword>
<proteinExistence type="predicted"/>
<protein>
    <submittedName>
        <fullName evidence="1">Uncharacterized protein</fullName>
    </submittedName>
</protein>
<evidence type="ECO:0000313" key="2">
    <source>
        <dbReference type="Proteomes" id="UP000281028"/>
    </source>
</evidence>
<accession>A0A433WKR6</accession>
<dbReference type="AlphaFoldDB" id="A0A433WKR6"/>
<dbReference type="EMBL" id="RIAR02000001">
    <property type="protein sequence ID" value="NSL90182.1"/>
    <property type="molecule type" value="Genomic_DNA"/>
</dbReference>
<reference evidence="1" key="1">
    <citation type="submission" date="2020-05" db="EMBL/GenBank/DDBJ databases">
        <title>Chitinophaga laudate sp. nov., isolated from a tropical peat swamp.</title>
        <authorList>
            <person name="Goh C.B.S."/>
            <person name="Lee M.S."/>
            <person name="Parimannan S."/>
            <person name="Pasbakhsh P."/>
            <person name="Yule C.M."/>
            <person name="Rajandas H."/>
            <person name="Loke S."/>
            <person name="Croft L."/>
            <person name="Tan J.B.L."/>
        </authorList>
    </citation>
    <scope>NUCLEOTIDE SEQUENCE</scope>
    <source>
        <strain evidence="1">Mgbs1</strain>
    </source>
</reference>